<keyword evidence="2" id="KW-0963">Cytoplasm</keyword>
<dbReference type="GO" id="GO:0043023">
    <property type="term" value="F:ribosomal large subunit binding"/>
    <property type="evidence" value="ECO:0007669"/>
    <property type="project" value="TreeGrafter"/>
</dbReference>
<feature type="region of interest" description="Disordered" evidence="3">
    <location>
        <begin position="121"/>
        <end position="155"/>
    </location>
</feature>
<comment type="caution">
    <text evidence="4">The sequence shown here is derived from an EMBL/GenBank/DDBJ whole genome shotgun (WGS) entry which is preliminary data.</text>
</comment>
<organism evidence="4 5">
    <name type="scientific">Corynebacterium kroppenstedtii</name>
    <dbReference type="NCBI Taxonomy" id="161879"/>
    <lineage>
        <taxon>Bacteria</taxon>
        <taxon>Bacillati</taxon>
        <taxon>Actinomycetota</taxon>
        <taxon>Actinomycetes</taxon>
        <taxon>Mycobacteriales</taxon>
        <taxon>Corynebacteriaceae</taxon>
        <taxon>Corynebacterium</taxon>
    </lineage>
</organism>
<dbReference type="HAMAP" id="MF_01477">
    <property type="entry name" value="Iojap_RsfS"/>
    <property type="match status" value="1"/>
</dbReference>
<comment type="subunit">
    <text evidence="2">Interacts with ribosomal protein uL14 (rplN).</text>
</comment>
<dbReference type="GO" id="GO:0042256">
    <property type="term" value="P:cytosolic ribosome assembly"/>
    <property type="evidence" value="ECO:0007669"/>
    <property type="project" value="UniProtKB-UniRule"/>
</dbReference>
<dbReference type="InterPro" id="IPR004394">
    <property type="entry name" value="Iojap/RsfS/C7orf30"/>
</dbReference>
<proteinExistence type="inferred from homology"/>
<dbReference type="FunFam" id="3.30.460.10:FF:000008">
    <property type="entry name" value="Ribosomal silencing factor RsfS"/>
    <property type="match status" value="1"/>
</dbReference>
<keyword evidence="2" id="KW-0810">Translation regulation</keyword>
<dbReference type="RefSeq" id="WP_296136138.1">
    <property type="nucleotide sequence ID" value="NZ_CAKZHK010000009.1"/>
</dbReference>
<dbReference type="InterPro" id="IPR043519">
    <property type="entry name" value="NT_sf"/>
</dbReference>
<reference evidence="4 5" key="1">
    <citation type="submission" date="2017-08" db="EMBL/GenBank/DDBJ databases">
        <title>Infants hospitalized years apart are colonized by the same room-sourced microbial strains.</title>
        <authorList>
            <person name="Brooks B."/>
            <person name="Olm M.R."/>
            <person name="Firek B.A."/>
            <person name="Baker R."/>
            <person name="Thomas B.C."/>
            <person name="Morowitz M.J."/>
            <person name="Banfield J.F."/>
        </authorList>
    </citation>
    <scope>NUCLEOTIDE SEQUENCE [LARGE SCALE GENOMIC DNA]</scope>
    <source>
        <strain evidence="4">S2_003_000_R1_3</strain>
    </source>
</reference>
<dbReference type="GO" id="GO:0090071">
    <property type="term" value="P:negative regulation of ribosome biogenesis"/>
    <property type="evidence" value="ECO:0007669"/>
    <property type="project" value="UniProtKB-UniRule"/>
</dbReference>
<dbReference type="Pfam" id="PF02410">
    <property type="entry name" value="RsfS"/>
    <property type="match status" value="1"/>
</dbReference>
<protein>
    <recommendedName>
        <fullName evidence="2">Ribosomal silencing factor RsfS</fullName>
    </recommendedName>
</protein>
<evidence type="ECO:0000256" key="3">
    <source>
        <dbReference type="SAM" id="MobiDB-lite"/>
    </source>
</evidence>
<dbReference type="GO" id="GO:0017148">
    <property type="term" value="P:negative regulation of translation"/>
    <property type="evidence" value="ECO:0007669"/>
    <property type="project" value="UniProtKB-UniRule"/>
</dbReference>
<dbReference type="AlphaFoldDB" id="A0A2W5UND8"/>
<name>A0A2W5UND8_9CORY</name>
<evidence type="ECO:0000313" key="4">
    <source>
        <dbReference type="EMBL" id="PZR04814.1"/>
    </source>
</evidence>
<keyword evidence="2" id="KW-0678">Repressor</keyword>
<gene>
    <name evidence="2 4" type="primary">rsfS</name>
    <name evidence="4" type="ORF">DI525_05880</name>
</gene>
<dbReference type="PANTHER" id="PTHR21043:SF0">
    <property type="entry name" value="MITOCHONDRIAL ASSEMBLY OF RIBOSOMAL LARGE SUBUNIT PROTEIN 1"/>
    <property type="match status" value="1"/>
</dbReference>
<evidence type="ECO:0000256" key="1">
    <source>
        <dbReference type="ARBA" id="ARBA00010574"/>
    </source>
</evidence>
<dbReference type="Proteomes" id="UP000249432">
    <property type="component" value="Unassembled WGS sequence"/>
</dbReference>
<accession>A0A2W5UND8</accession>
<dbReference type="SUPFAM" id="SSF81301">
    <property type="entry name" value="Nucleotidyltransferase"/>
    <property type="match status" value="1"/>
</dbReference>
<comment type="similarity">
    <text evidence="1 2">Belongs to the Iojap/RsfS family.</text>
</comment>
<evidence type="ECO:0000256" key="2">
    <source>
        <dbReference type="HAMAP-Rule" id="MF_01477"/>
    </source>
</evidence>
<dbReference type="NCBIfam" id="TIGR00090">
    <property type="entry name" value="rsfS_iojap_ybeB"/>
    <property type="match status" value="1"/>
</dbReference>
<dbReference type="EMBL" id="QFRA01000012">
    <property type="protein sequence ID" value="PZR04814.1"/>
    <property type="molecule type" value="Genomic_DNA"/>
</dbReference>
<comment type="subcellular location">
    <subcellularLocation>
        <location evidence="2">Cytoplasm</location>
    </subcellularLocation>
</comment>
<evidence type="ECO:0000313" key="5">
    <source>
        <dbReference type="Proteomes" id="UP000249432"/>
    </source>
</evidence>
<dbReference type="Gene3D" id="3.30.460.10">
    <property type="entry name" value="Beta Polymerase, domain 2"/>
    <property type="match status" value="1"/>
</dbReference>
<sequence>MAASEESVSMAQIAARAASDKIASDIVVLDVSGQLVITDCFVVCSGDNERHVMSIADEIEDKLAEAGHKPVRREGSREARWVLLDYNDIVVHVQREPERDFYGLDSLWKDCPVIEVEGIEPSQRGGLSDTSDAAHRADVIDDIPLAGREPDADEI</sequence>
<dbReference type="PANTHER" id="PTHR21043">
    <property type="entry name" value="IOJAP SUPERFAMILY ORTHOLOG"/>
    <property type="match status" value="1"/>
</dbReference>
<dbReference type="GO" id="GO:0005737">
    <property type="term" value="C:cytoplasm"/>
    <property type="evidence" value="ECO:0007669"/>
    <property type="project" value="UniProtKB-SubCell"/>
</dbReference>
<comment type="function">
    <text evidence="2">Functions as a ribosomal silencing factor. Interacts with ribosomal protein uL14 (rplN), blocking formation of intersubunit bridge B8. Prevents association of the 30S and 50S ribosomal subunits and the formation of functional ribosomes, thus repressing translation.</text>
</comment>